<reference evidence="6" key="1">
    <citation type="submission" date="2018-02" db="EMBL/GenBank/DDBJ databases">
        <authorList>
            <person name="Cohen D.B."/>
            <person name="Kent A.D."/>
        </authorList>
    </citation>
    <scope>NUCLEOTIDE SEQUENCE</scope>
</reference>
<feature type="domain" description="MSP" evidence="5">
    <location>
        <begin position="1"/>
        <end position="130"/>
    </location>
</feature>
<evidence type="ECO:0000256" key="4">
    <source>
        <dbReference type="SAM" id="MobiDB-lite"/>
    </source>
</evidence>
<organism evidence="6">
    <name type="scientific">Fagus sylvatica</name>
    <name type="common">Beechnut</name>
    <dbReference type="NCBI Taxonomy" id="28930"/>
    <lineage>
        <taxon>Eukaryota</taxon>
        <taxon>Viridiplantae</taxon>
        <taxon>Streptophyta</taxon>
        <taxon>Embryophyta</taxon>
        <taxon>Tracheophyta</taxon>
        <taxon>Spermatophyta</taxon>
        <taxon>Magnoliopsida</taxon>
        <taxon>eudicotyledons</taxon>
        <taxon>Gunneridae</taxon>
        <taxon>Pentapetalae</taxon>
        <taxon>rosids</taxon>
        <taxon>fabids</taxon>
        <taxon>Fagales</taxon>
        <taxon>Fagaceae</taxon>
        <taxon>Fagus</taxon>
    </lineage>
</organism>
<dbReference type="InterPro" id="IPR008962">
    <property type="entry name" value="PapD-like_sf"/>
</dbReference>
<keyword evidence="2 3" id="KW-0040">ANK repeat</keyword>
<dbReference type="EMBL" id="OIVN01006241">
    <property type="protein sequence ID" value="SPD28678.1"/>
    <property type="molecule type" value="Genomic_DNA"/>
</dbReference>
<dbReference type="AlphaFoldDB" id="A0A2N9IVT3"/>
<evidence type="ECO:0000256" key="2">
    <source>
        <dbReference type="ARBA" id="ARBA00023043"/>
    </source>
</evidence>
<feature type="compositionally biased region" description="Basic and acidic residues" evidence="4">
    <location>
        <begin position="291"/>
        <end position="300"/>
    </location>
</feature>
<dbReference type="Pfam" id="PF12796">
    <property type="entry name" value="Ank_2"/>
    <property type="match status" value="1"/>
</dbReference>
<dbReference type="InterPro" id="IPR013783">
    <property type="entry name" value="Ig-like_fold"/>
</dbReference>
<dbReference type="InterPro" id="IPR036770">
    <property type="entry name" value="Ankyrin_rpt-contain_sf"/>
</dbReference>
<dbReference type="PROSITE" id="PS50297">
    <property type="entry name" value="ANK_REP_REGION"/>
    <property type="match status" value="5"/>
</dbReference>
<keyword evidence="1" id="KW-0677">Repeat</keyword>
<dbReference type="PANTHER" id="PTHR24171">
    <property type="entry name" value="ANKYRIN REPEAT DOMAIN-CONTAINING PROTEIN 39-RELATED"/>
    <property type="match status" value="1"/>
</dbReference>
<protein>
    <recommendedName>
        <fullName evidence="5">MSP domain-containing protein</fullName>
    </recommendedName>
</protein>
<feature type="repeat" description="ANK" evidence="3">
    <location>
        <begin position="437"/>
        <end position="469"/>
    </location>
</feature>
<dbReference type="Gene3D" id="2.60.40.10">
    <property type="entry name" value="Immunoglobulins"/>
    <property type="match status" value="1"/>
</dbReference>
<dbReference type="InterPro" id="IPR000535">
    <property type="entry name" value="MSP_dom"/>
</dbReference>
<feature type="region of interest" description="Disordered" evidence="4">
    <location>
        <begin position="279"/>
        <end position="326"/>
    </location>
</feature>
<feature type="repeat" description="ANK" evidence="3">
    <location>
        <begin position="251"/>
        <end position="283"/>
    </location>
</feature>
<dbReference type="SMART" id="SM00248">
    <property type="entry name" value="ANK"/>
    <property type="match status" value="8"/>
</dbReference>
<dbReference type="Gene3D" id="1.25.40.20">
    <property type="entry name" value="Ankyrin repeat-containing domain"/>
    <property type="match status" value="2"/>
</dbReference>
<evidence type="ECO:0000256" key="3">
    <source>
        <dbReference type="PROSITE-ProRule" id="PRU00023"/>
    </source>
</evidence>
<evidence type="ECO:0000256" key="1">
    <source>
        <dbReference type="ARBA" id="ARBA00022737"/>
    </source>
</evidence>
<proteinExistence type="predicted"/>
<dbReference type="InterPro" id="IPR002110">
    <property type="entry name" value="Ankyrin_rpt"/>
</dbReference>
<dbReference type="SUPFAM" id="SSF49354">
    <property type="entry name" value="PapD-like"/>
    <property type="match status" value="1"/>
</dbReference>
<feature type="repeat" description="ANK" evidence="3">
    <location>
        <begin position="404"/>
        <end position="436"/>
    </location>
</feature>
<dbReference type="PRINTS" id="PR01415">
    <property type="entry name" value="ANKYRIN"/>
</dbReference>
<accession>A0A2N9IVT3</accession>
<gene>
    <name evidence="6" type="ORF">FSB_LOCUS56560</name>
</gene>
<feature type="repeat" description="ANK" evidence="3">
    <location>
        <begin position="470"/>
        <end position="502"/>
    </location>
</feature>
<dbReference type="PROSITE" id="PS50088">
    <property type="entry name" value="ANK_REPEAT"/>
    <property type="match status" value="5"/>
</dbReference>
<dbReference type="Pfam" id="PF00635">
    <property type="entry name" value="Motile_Sperm"/>
    <property type="match status" value="1"/>
</dbReference>
<dbReference type="PROSITE" id="PS50202">
    <property type="entry name" value="MSP"/>
    <property type="match status" value="1"/>
</dbReference>
<name>A0A2N9IVT3_FAGSY</name>
<dbReference type="SUPFAM" id="SSF48403">
    <property type="entry name" value="Ankyrin repeat"/>
    <property type="match status" value="2"/>
</dbReference>
<evidence type="ECO:0000313" key="6">
    <source>
        <dbReference type="EMBL" id="SPD28678.1"/>
    </source>
</evidence>
<feature type="repeat" description="ANK" evidence="3">
    <location>
        <begin position="218"/>
        <end position="250"/>
    </location>
</feature>
<dbReference type="PANTHER" id="PTHR24171:SF9">
    <property type="entry name" value="ANKYRIN REPEAT DOMAIN-CONTAINING PROTEIN 39"/>
    <property type="match status" value="1"/>
</dbReference>
<evidence type="ECO:0000259" key="5">
    <source>
        <dbReference type="PROSITE" id="PS50202"/>
    </source>
</evidence>
<sequence>METLVEVLEQEARIDFALNCKCRAIVRLKSLCATTPIAFKVQTSSPNKFLVNPPSGLVPPLAYATFQIILKPQTQFPPTFPRSPSDRFLIKTAEFTTNPSESTHPDSINSWFSTRPHGSTQDLKLKVAFVGPVLLRHAVGCGDVDSVRNLIKRQKSILTELSPRRSRVASPSCHRVESRWAAKGWDELHVAVAFDQTDEILSLIKSRGYGSLDCRDKEGRTPLHLAASKGSIWCARLLVESGADMNARCKDGRTALHRAATNGDRQIVEMLIEFGADPAITNDRGQSPLDAARDKEHESTVTEQSGGGGGRKKRKEVSSEDESSKLVSTSSANDLLFLSMKLEAVNTRMGCMNPTIEGFPPKDKEVVEILERGEVVLMAARRGELEHLESLLQKGATMNYCDQYGLTALHAAAIKGHRDAVLMLAKFGLDLECKDNEGHAPLHLAVEGGSLETVEVLVEKGADVNAKTMKGVTPLYIARAMGYDDISEFLISRGASSSISSFSSS</sequence>
<dbReference type="Pfam" id="PF13637">
    <property type="entry name" value="Ank_4"/>
    <property type="match status" value="1"/>
</dbReference>